<keyword evidence="1" id="KW-0812">Transmembrane</keyword>
<dbReference type="EMBL" id="AWTR02000027">
    <property type="protein sequence ID" value="ETZ07577.1"/>
    <property type="molecule type" value="Genomic_DNA"/>
</dbReference>
<proteinExistence type="predicted"/>
<feature type="transmembrane region" description="Helical" evidence="1">
    <location>
        <begin position="7"/>
        <end position="27"/>
    </location>
</feature>
<dbReference type="RefSeq" id="WP_021826951.1">
    <property type="nucleotide sequence ID" value="NZ_AWTR02000027.1"/>
</dbReference>
<accession>W6TUY5</accession>
<dbReference type="Gene3D" id="3.40.50.1820">
    <property type="entry name" value="alpha/beta hydrolase"/>
    <property type="match status" value="1"/>
</dbReference>
<evidence type="ECO:0000313" key="2">
    <source>
        <dbReference type="EMBL" id="ETZ07577.1"/>
    </source>
</evidence>
<evidence type="ECO:0000313" key="3">
    <source>
        <dbReference type="Proteomes" id="UP000019112"/>
    </source>
</evidence>
<dbReference type="AlphaFoldDB" id="W6TUY5"/>
<organism evidence="2 3">
    <name type="scientific">Holospora obtusa F1</name>
    <dbReference type="NCBI Taxonomy" id="1399147"/>
    <lineage>
        <taxon>Bacteria</taxon>
        <taxon>Pseudomonadati</taxon>
        <taxon>Pseudomonadota</taxon>
        <taxon>Alphaproteobacteria</taxon>
        <taxon>Holosporales</taxon>
        <taxon>Holosporaceae</taxon>
        <taxon>Holospora</taxon>
    </lineage>
</organism>
<protein>
    <recommendedName>
        <fullName evidence="4">Alpha/beta hydrolase family protein</fullName>
    </recommendedName>
</protein>
<gene>
    <name evidence="2" type="ORF">P618_200212</name>
</gene>
<keyword evidence="1" id="KW-0472">Membrane</keyword>
<keyword evidence="1" id="KW-1133">Transmembrane helix</keyword>
<dbReference type="Proteomes" id="UP000019112">
    <property type="component" value="Unassembled WGS sequence"/>
</dbReference>
<evidence type="ECO:0008006" key="4">
    <source>
        <dbReference type="Google" id="ProtNLM"/>
    </source>
</evidence>
<keyword evidence="3" id="KW-1185">Reference proteome</keyword>
<sequence length="225" mass="26106">MKVNSKYLIIFMGVLTVFVSIIGSYFYKKNKAVGFAFVLNKDRGILMYQGAVNKKFPLIVVHANKCIALKEYIFISKVLASRGFFVVIVQSEPFIQYPHTVNEDKIFVKDQTIFKNFSYLDLKKKSQNILYDIKFIKENEKKYNNVQLNLKNLILIGHECSSDILMNFSSLYPNLVSKIILLNNSKYPFPSNTNIKILRFSLADTASDQGTFQRLYQYLEPEFKI</sequence>
<name>W6TUY5_HOLOB</name>
<evidence type="ECO:0000256" key="1">
    <source>
        <dbReference type="SAM" id="Phobius"/>
    </source>
</evidence>
<reference evidence="2 3" key="1">
    <citation type="journal article" date="2014" name="FEMS Microbiol. Lett.">
        <title>Draft genome sequences of three Holospora species (Holospora obtusa, Holospora undulata, and Holospora elegans), endonuclear symbiotic bacteria of the ciliate Paramecium caudatum.</title>
        <authorList>
            <person name="Dohra H."/>
            <person name="Tanaka K."/>
            <person name="Suzuki T."/>
            <person name="Fujishima M."/>
            <person name="Suzuki H."/>
        </authorList>
    </citation>
    <scope>NUCLEOTIDE SEQUENCE [LARGE SCALE GENOMIC DNA]</scope>
    <source>
        <strain evidence="2 3">F1</strain>
    </source>
</reference>
<dbReference type="OrthoDB" id="9814760at2"/>
<dbReference type="eggNOG" id="COG4188">
    <property type="taxonomic scope" value="Bacteria"/>
</dbReference>
<comment type="caution">
    <text evidence="2">The sequence shown here is derived from an EMBL/GenBank/DDBJ whole genome shotgun (WGS) entry which is preliminary data.</text>
</comment>
<dbReference type="InterPro" id="IPR029058">
    <property type="entry name" value="AB_hydrolase_fold"/>
</dbReference>